<dbReference type="InterPro" id="IPR013786">
    <property type="entry name" value="AcylCoA_DH/ox_N"/>
</dbReference>
<dbReference type="GO" id="GO:0050660">
    <property type="term" value="F:flavin adenine dinucleotide binding"/>
    <property type="evidence" value="ECO:0007669"/>
    <property type="project" value="InterPro"/>
</dbReference>
<name>A0A381Q8X3_9ZZZZ</name>
<dbReference type="InterPro" id="IPR037069">
    <property type="entry name" value="AcylCoA_DH/ox_N_sf"/>
</dbReference>
<evidence type="ECO:0000313" key="8">
    <source>
        <dbReference type="EMBL" id="SUZ74487.1"/>
    </source>
</evidence>
<dbReference type="AlphaFoldDB" id="A0A381Q8X3"/>
<sequence length="347" mass="38038">MNETTQLLFDTTQKIFSDHVSKECIEESEKGVWPEKLWDEVVKNGLNLVLVPEELGGVGGTWIDAGVIFKLVGKFQAPIPLAENILSSYLLSLGGIKAPDDSILTLLNGSFEFNNGLISGESPRTPFSDQATHGVLLFEDNKDIHVAVIEIEKKSIKENTNLALESRGHISLNNTKPINFSKINSKIDLSFKLGALMRANQMAGALESILEQSVQYANERIQFGRPIGKFQAIQQELAILSTHVAASGVAADYACYSMDKENPDLAIAVAKSRIDDAVSIGASIAHQVHGAIGFTYEHGLHFSTRRLWSWRSEFGSGSYWSQFLGEKAIENGADKLWSSITEGNLNL</sequence>
<accession>A0A381Q8X3</accession>
<evidence type="ECO:0008006" key="9">
    <source>
        <dbReference type="Google" id="ProtNLM"/>
    </source>
</evidence>
<dbReference type="GO" id="GO:0003995">
    <property type="term" value="F:acyl-CoA dehydrogenase activity"/>
    <property type="evidence" value="ECO:0007669"/>
    <property type="project" value="TreeGrafter"/>
</dbReference>
<reference evidence="8" key="1">
    <citation type="submission" date="2018-05" db="EMBL/GenBank/DDBJ databases">
        <authorList>
            <person name="Lanie J.A."/>
            <person name="Ng W.-L."/>
            <person name="Kazmierczak K.M."/>
            <person name="Andrzejewski T.M."/>
            <person name="Davidsen T.M."/>
            <person name="Wayne K.J."/>
            <person name="Tettelin H."/>
            <person name="Glass J.I."/>
            <person name="Rusch D."/>
            <person name="Podicherti R."/>
            <person name="Tsui H.-C.T."/>
            <person name="Winkler M.E."/>
        </authorList>
    </citation>
    <scope>NUCLEOTIDE SEQUENCE</scope>
</reference>
<keyword evidence="5" id="KW-0560">Oxidoreductase</keyword>
<evidence type="ECO:0000256" key="3">
    <source>
        <dbReference type="ARBA" id="ARBA00022630"/>
    </source>
</evidence>
<keyword evidence="3" id="KW-0285">Flavoprotein</keyword>
<dbReference type="SUPFAM" id="SSF47203">
    <property type="entry name" value="Acyl-CoA dehydrogenase C-terminal domain-like"/>
    <property type="match status" value="1"/>
</dbReference>
<feature type="domain" description="Acyl-CoA dehydrogenase/oxidase C-terminal" evidence="6">
    <location>
        <begin position="191"/>
        <end position="301"/>
    </location>
</feature>
<dbReference type="PANTHER" id="PTHR43884">
    <property type="entry name" value="ACYL-COA DEHYDROGENASE"/>
    <property type="match status" value="1"/>
</dbReference>
<dbReference type="EMBL" id="UINC01001212">
    <property type="protein sequence ID" value="SUZ74487.1"/>
    <property type="molecule type" value="Genomic_DNA"/>
</dbReference>
<comment type="similarity">
    <text evidence="2">Belongs to the acyl-CoA dehydrogenase family.</text>
</comment>
<proteinExistence type="inferred from homology"/>
<evidence type="ECO:0000256" key="4">
    <source>
        <dbReference type="ARBA" id="ARBA00022827"/>
    </source>
</evidence>
<dbReference type="Pfam" id="PF02771">
    <property type="entry name" value="Acyl-CoA_dh_N"/>
    <property type="match status" value="1"/>
</dbReference>
<gene>
    <name evidence="8" type="ORF">METZ01_LOCUS27341</name>
</gene>
<dbReference type="Pfam" id="PF00441">
    <property type="entry name" value="Acyl-CoA_dh_1"/>
    <property type="match status" value="1"/>
</dbReference>
<protein>
    <recommendedName>
        <fullName evidence="9">Acyl-CoA dehydrogenase/oxidase C-terminal domain-containing protein</fullName>
    </recommendedName>
</protein>
<dbReference type="Gene3D" id="1.10.540.10">
    <property type="entry name" value="Acyl-CoA dehydrogenase/oxidase, N-terminal domain"/>
    <property type="match status" value="1"/>
</dbReference>
<evidence type="ECO:0000256" key="5">
    <source>
        <dbReference type="ARBA" id="ARBA00023002"/>
    </source>
</evidence>
<dbReference type="InterPro" id="IPR009100">
    <property type="entry name" value="AcylCoA_DH/oxidase_NM_dom_sf"/>
</dbReference>
<evidence type="ECO:0000256" key="2">
    <source>
        <dbReference type="ARBA" id="ARBA00009347"/>
    </source>
</evidence>
<comment type="cofactor">
    <cofactor evidence="1">
        <name>FAD</name>
        <dbReference type="ChEBI" id="CHEBI:57692"/>
    </cofactor>
</comment>
<feature type="domain" description="Acyl-CoA dehydrogenase/oxidase N-terminal" evidence="7">
    <location>
        <begin position="3"/>
        <end position="84"/>
    </location>
</feature>
<dbReference type="Gene3D" id="1.20.140.10">
    <property type="entry name" value="Butyryl-CoA Dehydrogenase, subunit A, domain 3"/>
    <property type="match status" value="1"/>
</dbReference>
<evidence type="ECO:0000259" key="7">
    <source>
        <dbReference type="Pfam" id="PF02771"/>
    </source>
</evidence>
<evidence type="ECO:0000256" key="1">
    <source>
        <dbReference type="ARBA" id="ARBA00001974"/>
    </source>
</evidence>
<dbReference type="SUPFAM" id="SSF56645">
    <property type="entry name" value="Acyl-CoA dehydrogenase NM domain-like"/>
    <property type="match status" value="1"/>
</dbReference>
<dbReference type="InterPro" id="IPR009075">
    <property type="entry name" value="AcylCo_DH/oxidase_C"/>
</dbReference>
<organism evidence="8">
    <name type="scientific">marine metagenome</name>
    <dbReference type="NCBI Taxonomy" id="408172"/>
    <lineage>
        <taxon>unclassified sequences</taxon>
        <taxon>metagenomes</taxon>
        <taxon>ecological metagenomes</taxon>
    </lineage>
</organism>
<keyword evidence="4" id="KW-0274">FAD</keyword>
<evidence type="ECO:0000259" key="6">
    <source>
        <dbReference type="Pfam" id="PF00441"/>
    </source>
</evidence>
<dbReference type="PANTHER" id="PTHR43884:SF20">
    <property type="entry name" value="ACYL-COA DEHYDROGENASE FADE28"/>
    <property type="match status" value="1"/>
</dbReference>
<dbReference type="InterPro" id="IPR036250">
    <property type="entry name" value="AcylCo_DH-like_C"/>
</dbReference>